<reference evidence="3" key="1">
    <citation type="journal article" date="2019" name="Int. J. Syst. Evol. Microbiol.">
        <title>The Global Catalogue of Microorganisms (GCM) 10K type strain sequencing project: providing services to taxonomists for standard genome sequencing and annotation.</title>
        <authorList>
            <consortium name="The Broad Institute Genomics Platform"/>
            <consortium name="The Broad Institute Genome Sequencing Center for Infectious Disease"/>
            <person name="Wu L."/>
            <person name="Ma J."/>
        </authorList>
    </citation>
    <scope>NUCLEOTIDE SEQUENCE [LARGE SCALE GENOMIC DNA]</scope>
    <source>
        <strain evidence="3">JCM 3296</strain>
    </source>
</reference>
<protein>
    <recommendedName>
        <fullName evidence="4">Hemolysin-type calcium-binding repeat-containing protein</fullName>
    </recommendedName>
</protein>
<name>A0ABQ2VFJ7_9PSEU</name>
<proteinExistence type="predicted"/>
<evidence type="ECO:0000256" key="1">
    <source>
        <dbReference type="SAM" id="MobiDB-lite"/>
    </source>
</evidence>
<evidence type="ECO:0000313" key="3">
    <source>
        <dbReference type="Proteomes" id="UP000649573"/>
    </source>
</evidence>
<evidence type="ECO:0008006" key="4">
    <source>
        <dbReference type="Google" id="ProtNLM"/>
    </source>
</evidence>
<organism evidence="2 3">
    <name type="scientific">Lentzea flava</name>
    <dbReference type="NCBI Taxonomy" id="103732"/>
    <lineage>
        <taxon>Bacteria</taxon>
        <taxon>Bacillati</taxon>
        <taxon>Actinomycetota</taxon>
        <taxon>Actinomycetes</taxon>
        <taxon>Pseudonocardiales</taxon>
        <taxon>Pseudonocardiaceae</taxon>
        <taxon>Lentzea</taxon>
    </lineage>
</organism>
<evidence type="ECO:0000313" key="2">
    <source>
        <dbReference type="EMBL" id="GGU84496.1"/>
    </source>
</evidence>
<feature type="region of interest" description="Disordered" evidence="1">
    <location>
        <begin position="1"/>
        <end position="94"/>
    </location>
</feature>
<feature type="compositionally biased region" description="Polar residues" evidence="1">
    <location>
        <begin position="30"/>
        <end position="40"/>
    </location>
</feature>
<dbReference type="EMBL" id="BMRE01000090">
    <property type="protein sequence ID" value="GGU84496.1"/>
    <property type="molecule type" value="Genomic_DNA"/>
</dbReference>
<comment type="caution">
    <text evidence="2">The sequence shown here is derived from an EMBL/GenBank/DDBJ whole genome shotgun (WGS) entry which is preliminary data.</text>
</comment>
<accession>A0ABQ2VFJ7</accession>
<sequence length="110" mass="11147">MQAGPAALLITSASSRASTCADGSRRRPTTGDNNQRTSPSLVLEGGNDCATGGLADIIPGGSSDRQGTWPACATGMTHERTDPGTQNDGADRPAALIDAHRSTTALRGTP</sequence>
<gene>
    <name evidence="2" type="ORF">GCM10010178_88480</name>
</gene>
<dbReference type="Proteomes" id="UP000649573">
    <property type="component" value="Unassembled WGS sequence"/>
</dbReference>
<keyword evidence="3" id="KW-1185">Reference proteome</keyword>